<protein>
    <submittedName>
        <fullName evidence="4">Pilus assembly protein TadG-related protein</fullName>
    </submittedName>
</protein>
<name>A0ABS9QL53_9HYPH</name>
<evidence type="ECO:0000259" key="2">
    <source>
        <dbReference type="Pfam" id="PF09977"/>
    </source>
</evidence>
<keyword evidence="1" id="KW-0472">Membrane</keyword>
<dbReference type="InterPro" id="IPR018705">
    <property type="entry name" value="DUF2134_membrane"/>
</dbReference>
<evidence type="ECO:0000313" key="5">
    <source>
        <dbReference type="Proteomes" id="UP001201701"/>
    </source>
</evidence>
<evidence type="ECO:0000313" key="4">
    <source>
        <dbReference type="EMBL" id="MCG7508174.1"/>
    </source>
</evidence>
<evidence type="ECO:0000259" key="3">
    <source>
        <dbReference type="Pfam" id="PF13400"/>
    </source>
</evidence>
<feature type="domain" description="Putative Flp pilus-assembly TadG-like N-terminal" evidence="3">
    <location>
        <begin position="22"/>
        <end position="67"/>
    </location>
</feature>
<dbReference type="Proteomes" id="UP001201701">
    <property type="component" value="Unassembled WGS sequence"/>
</dbReference>
<keyword evidence="5" id="KW-1185">Reference proteome</keyword>
<proteinExistence type="predicted"/>
<dbReference type="RefSeq" id="WP_239369692.1">
    <property type="nucleotide sequence ID" value="NZ_JAKREW010000035.1"/>
</dbReference>
<dbReference type="Pfam" id="PF13400">
    <property type="entry name" value="Tad"/>
    <property type="match status" value="1"/>
</dbReference>
<organism evidence="4 5">
    <name type="scientific">Mesorhizobium retamae</name>
    <dbReference type="NCBI Taxonomy" id="2912854"/>
    <lineage>
        <taxon>Bacteria</taxon>
        <taxon>Pseudomonadati</taxon>
        <taxon>Pseudomonadota</taxon>
        <taxon>Alphaproteobacteria</taxon>
        <taxon>Hyphomicrobiales</taxon>
        <taxon>Phyllobacteriaceae</taxon>
        <taxon>Mesorhizobium</taxon>
    </lineage>
</organism>
<comment type="caution">
    <text evidence="4">The sequence shown here is derived from an EMBL/GenBank/DDBJ whole genome shotgun (WGS) entry which is preliminary data.</text>
</comment>
<accession>A0ABS9QL53</accession>
<feature type="transmembrane region" description="Helical" evidence="1">
    <location>
        <begin position="21"/>
        <end position="42"/>
    </location>
</feature>
<dbReference type="InterPro" id="IPR028087">
    <property type="entry name" value="Tad_N"/>
</dbReference>
<evidence type="ECO:0000256" key="1">
    <source>
        <dbReference type="SAM" id="Phobius"/>
    </source>
</evidence>
<sequence>MMHVPPGLRDLVHRFLPDRSANFAVMTALSMPVVLALMAVAVDEGSLYTERRATQSITDLAAIAAGSNLTNANQAVLNTLNDNGLTGATVVQSGTGTPTPGNPLVSVVRGRYTPTSAVGQRFQANAQPYNAVSVSVRKVGTMYFGGAFMSPPIISNNAIASVTPQAAFSVGSRLASVDTSKSPLLNAVLGGLLGTNVALNAMDYNSLLSADVNVLSFLDQLAIKLNLTGVSYSDVLASKVTIGQILSALAGVQGLDSRSQLALQTLAAGATNVIKIPLNALVDLGNVGRLGLGQRPAGLTVDAGLFNMVSAAAGLANGNKQIDLGAAVNIPGVLKISILLAVGEPPQSSPWFRVGQKGDVVRTAQTRLKLVVEVIPASSQLTPGVDIKKDEQGKPGVINLPVNVELAYAEATLSDISCSTGLPASRVVTIAARPGIADLKIAQTTGTSFADFTQPQSFTPAPVLNVVIDLLLLHLNLVTVNAYADIDIGNTSTTNLTFNNSDISAKTAKTVKTTNYTNSATTSLLSNLQLSAAVLGIKLDLITDLLLNTIRPALIPVLQKITTPLDNTIAWLLSSLGIGLGEADVRVTGATCGQSVLVQ</sequence>
<reference evidence="4 5" key="1">
    <citation type="submission" date="2022-02" db="EMBL/GenBank/DDBJ databases">
        <title>Draft genome sequence of Mezorhizobium retamae strain IRAMC:0171 isolated from Retama raetam nodules.</title>
        <authorList>
            <person name="Bengaied R."/>
            <person name="Sbissi I."/>
            <person name="Huber K."/>
            <person name="Ghodbane F."/>
            <person name="Nouioui I."/>
            <person name="Tarhouni M."/>
            <person name="Gtari M."/>
        </authorList>
    </citation>
    <scope>NUCLEOTIDE SEQUENCE [LARGE SCALE GENOMIC DNA]</scope>
    <source>
        <strain evidence="4 5">IRAMC:0171</strain>
    </source>
</reference>
<feature type="domain" description="DUF2134" evidence="2">
    <location>
        <begin position="70"/>
        <end position="160"/>
    </location>
</feature>
<keyword evidence="1" id="KW-0812">Transmembrane</keyword>
<keyword evidence="1" id="KW-1133">Transmembrane helix</keyword>
<dbReference type="Pfam" id="PF09977">
    <property type="entry name" value="Tad_C"/>
    <property type="match status" value="1"/>
</dbReference>
<gene>
    <name evidence="4" type="ORF">L4923_24335</name>
</gene>
<dbReference type="EMBL" id="JAKREW010000035">
    <property type="protein sequence ID" value="MCG7508174.1"/>
    <property type="molecule type" value="Genomic_DNA"/>
</dbReference>